<dbReference type="InterPro" id="IPR020103">
    <property type="entry name" value="PsdUridine_synth_cat_dom_sf"/>
</dbReference>
<dbReference type="PANTHER" id="PTHR21568:SF0">
    <property type="entry name" value="TRNA PSEUDOURIDINE SYNTHASE PUS10"/>
    <property type="match status" value="1"/>
</dbReference>
<keyword evidence="3" id="KW-0819">tRNA processing</keyword>
<gene>
    <name evidence="7" type="primary">PUS10</name>
    <name evidence="7" type="ORF">TR92329</name>
</gene>
<dbReference type="PANTHER" id="PTHR21568">
    <property type="entry name" value="TRNA PSEUDOURIDINE SYNTHASE PUS10"/>
    <property type="match status" value="1"/>
</dbReference>
<evidence type="ECO:0000256" key="3">
    <source>
        <dbReference type="ARBA" id="ARBA00022694"/>
    </source>
</evidence>
<feature type="domain" description="Pus10 N-terminal eukaryotes" evidence="5">
    <location>
        <begin position="60"/>
        <end position="132"/>
    </location>
</feature>
<proteinExistence type="inferred from homology"/>
<evidence type="ECO:0000259" key="5">
    <source>
        <dbReference type="Pfam" id="PF21237"/>
    </source>
</evidence>
<dbReference type="InterPro" id="IPR039894">
    <property type="entry name" value="Pus10-like"/>
</dbReference>
<dbReference type="SUPFAM" id="SSF55120">
    <property type="entry name" value="Pseudouridine synthase"/>
    <property type="match status" value="1"/>
</dbReference>
<evidence type="ECO:0000259" key="6">
    <source>
        <dbReference type="Pfam" id="PF21238"/>
    </source>
</evidence>
<dbReference type="GO" id="GO:0031119">
    <property type="term" value="P:tRNA pseudouridine synthesis"/>
    <property type="evidence" value="ECO:0007669"/>
    <property type="project" value="TreeGrafter"/>
</dbReference>
<reference evidence="7" key="1">
    <citation type="submission" date="2016-01" db="EMBL/GenBank/DDBJ databases">
        <title>Reference transcriptome for the parasite Schistocephalus solidus: insights into the molecular evolution of parasitism.</title>
        <authorList>
            <person name="Hebert F.O."/>
            <person name="Grambauer S."/>
            <person name="Barber I."/>
            <person name="Landry C.R."/>
            <person name="Aubin-Horth N."/>
        </authorList>
    </citation>
    <scope>NUCLEOTIDE SEQUENCE</scope>
</reference>
<dbReference type="InterPro" id="IPR048742">
    <property type="entry name" value="Pus10_N_euk"/>
</dbReference>
<evidence type="ECO:0000256" key="1">
    <source>
        <dbReference type="ARBA" id="ARBA00009652"/>
    </source>
</evidence>
<sequence length="652" mass="72387">MKKKTGNCPEMNHLEDAVFLDHLGVCKLCQMRLLDGPTFHSYSFPRQYMDFLVDKIESVCVVCFGLLQSLRISHTSGPVNSSGDVISQILEVLQSSSYRFSEFQLNISEPVDISLRDRAIWALLADRHQQAAAGDGKPEDITAAAAVAVPAKVVFRNLAYSLLKQQLLKRNIIHKALFVSDIPGWFDPSTEQVSILVTFNLLDPSGVSKLYMDRLTDAIKQTCQPRLWSSLLAAPKKPRKSRPFGKAAPVPSPSVTSTVSRTSIKQLLPLLPDNVFLQKVIDLQKEASELSQQSVRVQLLSVEVSRVSPLIIAGRYVKLCRKLPQTPWILDGERKLETSVEELIAAPVVSAFGPGTKYNFVSSGREDIDVRCLGLGRPFMLEISNYAHTLVSMLTAEGKHLGDGTPRVDAGDNAKINTDSTDVGELFPAPGDLSWMARRINLSTDRRVFVRDLQVMPIASANASLKQGEFKKSKRYRAVCWCSDGGLSTERIHRLEAALRVLSGLPAEKSTLQWPPLSIATGLRHSTNFIELPGWEINQLTPIRVLHRRTLACRQRKIQWVRLADFCSAVAEDAPFELQDFRVWAGQYPTEELFLLELCCEAGTYVKELVHGDFGRTQPNLSSLLGCPVDLLALDVVAVDHDWPPCLPDPGL</sequence>
<feature type="domain" description="Pus10-like C-terminal" evidence="6">
    <location>
        <begin position="534"/>
        <end position="640"/>
    </location>
</feature>
<accession>A0A0X3NL16</accession>
<dbReference type="EC" id="5.4.99.25" evidence="2"/>
<evidence type="ECO:0000256" key="4">
    <source>
        <dbReference type="ARBA" id="ARBA00023235"/>
    </source>
</evidence>
<comment type="similarity">
    <text evidence="1">Belongs to the pseudouridine synthase Pus10 family.</text>
</comment>
<dbReference type="Pfam" id="PF21238">
    <property type="entry name" value="Pus10_C"/>
    <property type="match status" value="2"/>
</dbReference>
<name>A0A0X3NL16_SCHSO</name>
<dbReference type="GO" id="GO:0003723">
    <property type="term" value="F:RNA binding"/>
    <property type="evidence" value="ECO:0007669"/>
    <property type="project" value="InterPro"/>
</dbReference>
<dbReference type="Gene3D" id="3.30.70.3190">
    <property type="match status" value="1"/>
</dbReference>
<dbReference type="FunFam" id="3.30.70.2510:FF:000001">
    <property type="entry name" value="tRNA pseudouridine synthase Pus10"/>
    <property type="match status" value="1"/>
</dbReference>
<protein>
    <recommendedName>
        <fullName evidence="2">tRNA pseudouridine(55) synthase</fullName>
        <ecNumber evidence="2">5.4.99.25</ecNumber>
    </recommendedName>
</protein>
<dbReference type="InterPro" id="IPR048741">
    <property type="entry name" value="Pus10-like_C"/>
</dbReference>
<organism evidence="7">
    <name type="scientific">Schistocephalus solidus</name>
    <name type="common">Tapeworm</name>
    <dbReference type="NCBI Taxonomy" id="70667"/>
    <lineage>
        <taxon>Eukaryota</taxon>
        <taxon>Metazoa</taxon>
        <taxon>Spiralia</taxon>
        <taxon>Lophotrochozoa</taxon>
        <taxon>Platyhelminthes</taxon>
        <taxon>Cestoda</taxon>
        <taxon>Eucestoda</taxon>
        <taxon>Diphyllobothriidea</taxon>
        <taxon>Diphyllobothriidae</taxon>
        <taxon>Schistocephalus</taxon>
    </lineage>
</organism>
<dbReference type="EMBL" id="GEEE01022910">
    <property type="protein sequence ID" value="JAP40315.1"/>
    <property type="molecule type" value="Transcribed_RNA"/>
</dbReference>
<dbReference type="AlphaFoldDB" id="A0A0X3NL16"/>
<dbReference type="Pfam" id="PF21237">
    <property type="entry name" value="Pus10_N_euk"/>
    <property type="match status" value="1"/>
</dbReference>
<keyword evidence="4" id="KW-0413">Isomerase</keyword>
<dbReference type="GO" id="GO:0160148">
    <property type="term" value="F:tRNA pseudouridine(55) synthase activity"/>
    <property type="evidence" value="ECO:0007669"/>
    <property type="project" value="UniProtKB-EC"/>
</dbReference>
<evidence type="ECO:0000256" key="2">
    <source>
        <dbReference type="ARBA" id="ARBA00012787"/>
    </source>
</evidence>
<dbReference type="Gene3D" id="3.30.70.2510">
    <property type="match status" value="1"/>
</dbReference>
<evidence type="ECO:0000313" key="7">
    <source>
        <dbReference type="EMBL" id="JAP40315.1"/>
    </source>
</evidence>
<feature type="domain" description="Pus10-like C-terminal" evidence="6">
    <location>
        <begin position="312"/>
        <end position="389"/>
    </location>
</feature>